<feature type="compositionally biased region" description="Polar residues" evidence="1">
    <location>
        <begin position="28"/>
        <end position="58"/>
    </location>
</feature>
<evidence type="ECO:0000313" key="3">
    <source>
        <dbReference type="Proteomes" id="UP000521943"/>
    </source>
</evidence>
<dbReference type="Proteomes" id="UP000521943">
    <property type="component" value="Unassembled WGS sequence"/>
</dbReference>
<organism evidence="2 3">
    <name type="scientific">Ephemerocybe angulata</name>
    <dbReference type="NCBI Taxonomy" id="980116"/>
    <lineage>
        <taxon>Eukaryota</taxon>
        <taxon>Fungi</taxon>
        <taxon>Dikarya</taxon>
        <taxon>Basidiomycota</taxon>
        <taxon>Agaricomycotina</taxon>
        <taxon>Agaricomycetes</taxon>
        <taxon>Agaricomycetidae</taxon>
        <taxon>Agaricales</taxon>
        <taxon>Agaricineae</taxon>
        <taxon>Psathyrellaceae</taxon>
        <taxon>Ephemerocybe</taxon>
    </lineage>
</organism>
<proteinExistence type="predicted"/>
<feature type="region of interest" description="Disordered" evidence="1">
    <location>
        <begin position="1"/>
        <end position="169"/>
    </location>
</feature>
<sequence>MPSSSKIRCGSFSNSSSCKTKSSNSSGQFPSTSPAGAFDQQTQQQCMPNNTTSPNFTGLPTPGPSNELRPQQPQIDFDHFSHQLLSPMSSHPHHTLPFAHQSNDYMRRRSNSAPEHLAFHVRTGPTPSPHVTGNHRPEVHDLDTSDDPLAGDGLCHGGGARSSRAVVGD</sequence>
<dbReference type="AlphaFoldDB" id="A0A8H6LT50"/>
<evidence type="ECO:0000313" key="2">
    <source>
        <dbReference type="EMBL" id="KAF6741710.1"/>
    </source>
</evidence>
<evidence type="ECO:0000256" key="1">
    <source>
        <dbReference type="SAM" id="MobiDB-lite"/>
    </source>
</evidence>
<name>A0A8H6LT50_9AGAR</name>
<gene>
    <name evidence="2" type="ORF">DFP72DRAFT_1083215</name>
</gene>
<protein>
    <submittedName>
        <fullName evidence="2">Uncharacterized protein</fullName>
    </submittedName>
</protein>
<dbReference type="OrthoDB" id="5344169at2759"/>
<feature type="compositionally biased region" description="Low complexity" evidence="1">
    <location>
        <begin position="9"/>
        <end position="27"/>
    </location>
</feature>
<dbReference type="EMBL" id="JACGCI010000221">
    <property type="protein sequence ID" value="KAF6741710.1"/>
    <property type="molecule type" value="Genomic_DNA"/>
</dbReference>
<accession>A0A8H6LT50</accession>
<comment type="caution">
    <text evidence="2">The sequence shown here is derived from an EMBL/GenBank/DDBJ whole genome shotgun (WGS) entry which is preliminary data.</text>
</comment>
<keyword evidence="3" id="KW-1185">Reference proteome</keyword>
<reference evidence="2 3" key="1">
    <citation type="submission" date="2020-07" db="EMBL/GenBank/DDBJ databases">
        <title>Comparative genomics of pyrophilous fungi reveals a link between fire events and developmental genes.</title>
        <authorList>
            <consortium name="DOE Joint Genome Institute"/>
            <person name="Steindorff A.S."/>
            <person name="Carver A."/>
            <person name="Calhoun S."/>
            <person name="Stillman K."/>
            <person name="Liu H."/>
            <person name="Lipzen A."/>
            <person name="Pangilinan J."/>
            <person name="Labutti K."/>
            <person name="Bruns T.D."/>
            <person name="Grigoriev I.V."/>
        </authorList>
    </citation>
    <scope>NUCLEOTIDE SEQUENCE [LARGE SCALE GENOMIC DNA]</scope>
    <source>
        <strain evidence="2 3">CBS 144469</strain>
    </source>
</reference>